<dbReference type="RefSeq" id="XP_044725547.1">
    <property type="nucleotide sequence ID" value="XM_044859147.1"/>
</dbReference>
<evidence type="ECO:0000313" key="3">
    <source>
        <dbReference type="EMBL" id="KAH0968034.1"/>
    </source>
</evidence>
<dbReference type="AlphaFoldDB" id="A0A9P8N782"/>
<keyword evidence="4" id="KW-1185">Reference proteome</keyword>
<feature type="domain" description="Heterokaryon incompatibility" evidence="2">
    <location>
        <begin position="3"/>
        <end position="155"/>
    </location>
</feature>
<sequence>MPYVALSDVWGGVKSLNCLRCNVHELQIPSILSVESKGVVLPKTIRDAMGLVELLRERYLWVDSLCIVQDGPGKQLELAKMSAIFANAMVTVVAADGFDANHGLQGLPGISTPRCIRQKVFRLGRGMYVLEDDDAPSVGANDGSVWATRGWTFQEQLFSRRKLCFERGQVVWRCTDACWSEAEESTGARQTGIDKDQQDRALFLQDGPNIWPLVRILDQYNQRTFTYPEDCLRAFDGIAYALESSYEGGFVSGLPVTFFGIALLWRPRKQAVRRVAANKKASDENSLPSRSYAGWKGGLNFTNWSSVMDLIKHKPSAVIPGAVDCHVFPTVAWAFRRRPGDEATPMRESWQEQRVRYSKGEDMRSCPPGWTRHDMSDFPYRKGRDEYRPPSAPTAPRWVFKHASDTDSEFWYPIPIPANKSPESEQRPLSVSVPFISSRVRRAWAVGGERCKAPDPTIYLRDALGRWIGALQLHNDDGAWKPGDSSARKWLELVEISRGQHPEKFPDPSFEPPKEGREARPRSSTDGYVKFYFVLWIEWVGGIAYRRGLGHVDKESWEALGLETIDLLLG</sequence>
<dbReference type="Proteomes" id="UP000824596">
    <property type="component" value="Unassembled WGS sequence"/>
</dbReference>
<reference evidence="3" key="1">
    <citation type="submission" date="2021-09" db="EMBL/GenBank/DDBJ databases">
        <title>A high-quality genome of the endoparasitic fungus Hirsutella rhossiliensis with a comparison of Hirsutella genomes reveals transposable elements contributing to genome size variation.</title>
        <authorList>
            <person name="Lin R."/>
            <person name="Jiao Y."/>
            <person name="Sun X."/>
            <person name="Ling J."/>
            <person name="Xie B."/>
            <person name="Cheng X."/>
        </authorList>
    </citation>
    <scope>NUCLEOTIDE SEQUENCE</scope>
    <source>
        <strain evidence="3">HR02</strain>
    </source>
</reference>
<dbReference type="GeneID" id="68349805"/>
<name>A0A9P8N782_9HYPO</name>
<feature type="region of interest" description="Disordered" evidence="1">
    <location>
        <begin position="500"/>
        <end position="523"/>
    </location>
</feature>
<proteinExistence type="predicted"/>
<gene>
    <name evidence="3" type="ORF">HRG_00676</name>
</gene>
<dbReference type="EMBL" id="JAIZPD010000001">
    <property type="protein sequence ID" value="KAH0968034.1"/>
    <property type="molecule type" value="Genomic_DNA"/>
</dbReference>
<dbReference type="PANTHER" id="PTHR33112">
    <property type="entry name" value="DOMAIN PROTEIN, PUTATIVE-RELATED"/>
    <property type="match status" value="1"/>
</dbReference>
<evidence type="ECO:0000259" key="2">
    <source>
        <dbReference type="Pfam" id="PF06985"/>
    </source>
</evidence>
<dbReference type="OrthoDB" id="5135333at2759"/>
<protein>
    <submittedName>
        <fullName evidence="3">Heterokaryon incompatibility protein (HET) domain-containing protein</fullName>
    </submittedName>
</protein>
<evidence type="ECO:0000313" key="4">
    <source>
        <dbReference type="Proteomes" id="UP000824596"/>
    </source>
</evidence>
<dbReference type="PANTHER" id="PTHR33112:SF12">
    <property type="entry name" value="HETEROKARYON INCOMPATIBILITY DOMAIN-CONTAINING PROTEIN"/>
    <property type="match status" value="1"/>
</dbReference>
<accession>A0A9P8N782</accession>
<organism evidence="3 4">
    <name type="scientific">Hirsutella rhossiliensis</name>
    <dbReference type="NCBI Taxonomy" id="111463"/>
    <lineage>
        <taxon>Eukaryota</taxon>
        <taxon>Fungi</taxon>
        <taxon>Dikarya</taxon>
        <taxon>Ascomycota</taxon>
        <taxon>Pezizomycotina</taxon>
        <taxon>Sordariomycetes</taxon>
        <taxon>Hypocreomycetidae</taxon>
        <taxon>Hypocreales</taxon>
        <taxon>Ophiocordycipitaceae</taxon>
        <taxon>Hirsutella</taxon>
    </lineage>
</organism>
<dbReference type="Pfam" id="PF06985">
    <property type="entry name" value="HET"/>
    <property type="match status" value="1"/>
</dbReference>
<comment type="caution">
    <text evidence="3">The sequence shown here is derived from an EMBL/GenBank/DDBJ whole genome shotgun (WGS) entry which is preliminary data.</text>
</comment>
<dbReference type="InterPro" id="IPR010730">
    <property type="entry name" value="HET"/>
</dbReference>
<evidence type="ECO:0000256" key="1">
    <source>
        <dbReference type="SAM" id="MobiDB-lite"/>
    </source>
</evidence>